<evidence type="ECO:0000313" key="12">
    <source>
        <dbReference type="EMBL" id="CAF1046703.1"/>
    </source>
</evidence>
<dbReference type="SMART" id="SM00487">
    <property type="entry name" value="DEXDc"/>
    <property type="match status" value="1"/>
</dbReference>
<name>A0A818H3P7_9BILA</name>
<evidence type="ECO:0000313" key="14">
    <source>
        <dbReference type="Proteomes" id="UP000663881"/>
    </source>
</evidence>
<dbReference type="OrthoDB" id="10261904at2759"/>
<comment type="similarity">
    <text evidence="7">Belongs to the DEAD box helicase family.</text>
</comment>
<dbReference type="GO" id="GO:0005829">
    <property type="term" value="C:cytosol"/>
    <property type="evidence" value="ECO:0007669"/>
    <property type="project" value="TreeGrafter"/>
</dbReference>
<dbReference type="EC" id="3.6.4.13" evidence="1"/>
<dbReference type="SMART" id="SM00490">
    <property type="entry name" value="HELICc"/>
    <property type="match status" value="1"/>
</dbReference>
<evidence type="ECO:0000256" key="7">
    <source>
        <dbReference type="RuleBase" id="RU000492"/>
    </source>
</evidence>
<dbReference type="Proteomes" id="UP000663891">
    <property type="component" value="Unassembled WGS sequence"/>
</dbReference>
<dbReference type="Pfam" id="PF00271">
    <property type="entry name" value="Helicase_C"/>
    <property type="match status" value="1"/>
</dbReference>
<feature type="compositionally biased region" description="Basic residues" evidence="8">
    <location>
        <begin position="453"/>
        <end position="465"/>
    </location>
</feature>
<dbReference type="CDD" id="cd18787">
    <property type="entry name" value="SF2_C_DEAD"/>
    <property type="match status" value="1"/>
</dbReference>
<dbReference type="GO" id="GO:0005524">
    <property type="term" value="F:ATP binding"/>
    <property type="evidence" value="ECO:0007669"/>
    <property type="project" value="UniProtKB-KW"/>
</dbReference>
<dbReference type="PROSITE" id="PS51194">
    <property type="entry name" value="HELICASE_CTER"/>
    <property type="match status" value="1"/>
</dbReference>
<sequence length="465" mass="52865">MSDNDEEIQLRKDYVESSSFDSLPLKKWLKDQCRLLGFDHPTPVQHACIPNILQGQDILACAKTGSGKTAAFALPILDVLSDDIYGIFALVLTPTRELAYQIADQFRVFGKPLGLKDCVITGGMDMMIQNSALTESPHIVIATPGRLADHIESGTEFSLNKIKFLVLDEADRLLEDNFGKQLQTIFSKLPKQRQTLLFSATITDTIKQVQSISERKPFLFDGNLLHQPVDKLDQYYLLVPANVKDAYLFHLLSLYHSNNDDDDDEQKPKLHSTSTIVFTNTCRDCQILSMMCRKFHMPSVEIHSLMKQRQRLASLAKFKSLQVRILFATDVASRGLDIPSVDLIINHNVPFVPKEYVHRVGRTARAGRSGTSITLVTQYDVKLMHKIEDRISKSLTEYRVQEKEVLKLLVEVSMTRSQVEIQLDEEDFGEAEKINKRKHRILEQEILAEANPKKSKNKKKDKLNV</sequence>
<evidence type="ECO:0000256" key="6">
    <source>
        <dbReference type="PROSITE-ProRule" id="PRU00552"/>
    </source>
</evidence>
<dbReference type="CDD" id="cd17955">
    <property type="entry name" value="DEADc_DDX49"/>
    <property type="match status" value="1"/>
</dbReference>
<dbReference type="PANTHER" id="PTHR47959">
    <property type="entry name" value="ATP-DEPENDENT RNA HELICASE RHLE-RELATED"/>
    <property type="match status" value="1"/>
</dbReference>
<dbReference type="InterPro" id="IPR000629">
    <property type="entry name" value="RNA-helicase_DEAD-box_CS"/>
</dbReference>
<evidence type="ECO:0000256" key="3">
    <source>
        <dbReference type="ARBA" id="ARBA00022801"/>
    </source>
</evidence>
<protein>
    <recommendedName>
        <fullName evidence="1">RNA helicase</fullName>
        <ecNumber evidence="1">3.6.4.13</ecNumber>
    </recommendedName>
</protein>
<keyword evidence="5 7" id="KW-0067">ATP-binding</keyword>
<dbReference type="EMBL" id="CAJNON010000157">
    <property type="protein sequence ID" value="CAF1046703.1"/>
    <property type="molecule type" value="Genomic_DNA"/>
</dbReference>
<dbReference type="Proteomes" id="UP000663881">
    <property type="component" value="Unassembled WGS sequence"/>
</dbReference>
<dbReference type="InterPro" id="IPR014001">
    <property type="entry name" value="Helicase_ATP-bd"/>
</dbReference>
<keyword evidence="3 7" id="KW-0378">Hydrolase</keyword>
<evidence type="ECO:0000313" key="13">
    <source>
        <dbReference type="EMBL" id="CAF3501981.1"/>
    </source>
</evidence>
<accession>A0A818H3P7</accession>
<dbReference type="EMBL" id="CAJOAY010000038">
    <property type="protein sequence ID" value="CAF3501981.1"/>
    <property type="molecule type" value="Genomic_DNA"/>
</dbReference>
<evidence type="ECO:0000256" key="8">
    <source>
        <dbReference type="SAM" id="MobiDB-lite"/>
    </source>
</evidence>
<dbReference type="AlphaFoldDB" id="A0A818H3P7"/>
<dbReference type="SUPFAM" id="SSF52540">
    <property type="entry name" value="P-loop containing nucleoside triphosphate hydrolases"/>
    <property type="match status" value="2"/>
</dbReference>
<dbReference type="PANTHER" id="PTHR47959:SF25">
    <property type="entry name" value="RNA HELICASE"/>
    <property type="match status" value="1"/>
</dbReference>
<dbReference type="InterPro" id="IPR001650">
    <property type="entry name" value="Helicase_C-like"/>
</dbReference>
<feature type="domain" description="DEAD-box RNA helicase Q" evidence="11">
    <location>
        <begin position="18"/>
        <end position="46"/>
    </location>
</feature>
<feature type="region of interest" description="Disordered" evidence="8">
    <location>
        <begin position="445"/>
        <end position="465"/>
    </location>
</feature>
<evidence type="ECO:0000259" key="11">
    <source>
        <dbReference type="PROSITE" id="PS51195"/>
    </source>
</evidence>
<keyword evidence="2 7" id="KW-0547">Nucleotide-binding</keyword>
<evidence type="ECO:0000259" key="9">
    <source>
        <dbReference type="PROSITE" id="PS51192"/>
    </source>
</evidence>
<feature type="domain" description="Helicase C-terminal" evidence="10">
    <location>
        <begin position="262"/>
        <end position="406"/>
    </location>
</feature>
<evidence type="ECO:0000256" key="2">
    <source>
        <dbReference type="ARBA" id="ARBA00022741"/>
    </source>
</evidence>
<dbReference type="Gene3D" id="3.40.50.300">
    <property type="entry name" value="P-loop containing nucleotide triphosphate hydrolases"/>
    <property type="match status" value="2"/>
</dbReference>
<dbReference type="GO" id="GO:0003724">
    <property type="term" value="F:RNA helicase activity"/>
    <property type="evidence" value="ECO:0007669"/>
    <property type="project" value="UniProtKB-EC"/>
</dbReference>
<dbReference type="InterPro" id="IPR014014">
    <property type="entry name" value="RNA_helicase_DEAD_Q_motif"/>
</dbReference>
<evidence type="ECO:0000256" key="5">
    <source>
        <dbReference type="ARBA" id="ARBA00022840"/>
    </source>
</evidence>
<proteinExistence type="inferred from homology"/>
<evidence type="ECO:0000259" key="10">
    <source>
        <dbReference type="PROSITE" id="PS51194"/>
    </source>
</evidence>
<dbReference type="InterPro" id="IPR050079">
    <property type="entry name" value="DEAD_box_RNA_helicase"/>
</dbReference>
<dbReference type="InterPro" id="IPR027417">
    <property type="entry name" value="P-loop_NTPase"/>
</dbReference>
<comment type="caution">
    <text evidence="13">The sequence shown here is derived from an EMBL/GenBank/DDBJ whole genome shotgun (WGS) entry which is preliminary data.</text>
</comment>
<dbReference type="Pfam" id="PF00270">
    <property type="entry name" value="DEAD"/>
    <property type="match status" value="1"/>
</dbReference>
<dbReference type="PROSITE" id="PS00039">
    <property type="entry name" value="DEAD_ATP_HELICASE"/>
    <property type="match status" value="1"/>
</dbReference>
<feature type="short sequence motif" description="Q motif" evidence="6">
    <location>
        <begin position="18"/>
        <end position="46"/>
    </location>
</feature>
<gene>
    <name evidence="13" type="ORF">OKA104_LOCUS1548</name>
    <name evidence="12" type="ORF">VCS650_LOCUS17170</name>
</gene>
<dbReference type="GO" id="GO:0016787">
    <property type="term" value="F:hydrolase activity"/>
    <property type="evidence" value="ECO:0007669"/>
    <property type="project" value="UniProtKB-KW"/>
</dbReference>
<keyword evidence="4 7" id="KW-0347">Helicase</keyword>
<feature type="domain" description="Helicase ATP-binding" evidence="9">
    <location>
        <begin position="49"/>
        <end position="220"/>
    </location>
</feature>
<dbReference type="PROSITE" id="PS51192">
    <property type="entry name" value="HELICASE_ATP_BIND_1"/>
    <property type="match status" value="1"/>
</dbReference>
<dbReference type="GO" id="GO:0003676">
    <property type="term" value="F:nucleic acid binding"/>
    <property type="evidence" value="ECO:0007669"/>
    <property type="project" value="InterPro"/>
</dbReference>
<evidence type="ECO:0000256" key="1">
    <source>
        <dbReference type="ARBA" id="ARBA00012552"/>
    </source>
</evidence>
<organism evidence="13 14">
    <name type="scientific">Adineta steineri</name>
    <dbReference type="NCBI Taxonomy" id="433720"/>
    <lineage>
        <taxon>Eukaryota</taxon>
        <taxon>Metazoa</taxon>
        <taxon>Spiralia</taxon>
        <taxon>Gnathifera</taxon>
        <taxon>Rotifera</taxon>
        <taxon>Eurotatoria</taxon>
        <taxon>Bdelloidea</taxon>
        <taxon>Adinetida</taxon>
        <taxon>Adinetidae</taxon>
        <taxon>Adineta</taxon>
    </lineage>
</organism>
<dbReference type="PROSITE" id="PS51195">
    <property type="entry name" value="Q_MOTIF"/>
    <property type="match status" value="1"/>
</dbReference>
<dbReference type="InterPro" id="IPR011545">
    <property type="entry name" value="DEAD/DEAH_box_helicase_dom"/>
</dbReference>
<reference evidence="13" key="1">
    <citation type="submission" date="2021-02" db="EMBL/GenBank/DDBJ databases">
        <authorList>
            <person name="Nowell W R."/>
        </authorList>
    </citation>
    <scope>NUCLEOTIDE SEQUENCE</scope>
</reference>
<evidence type="ECO:0000256" key="4">
    <source>
        <dbReference type="ARBA" id="ARBA00022806"/>
    </source>
</evidence>